<accession>A0A1D8D2N3</accession>
<organism evidence="16 17">
    <name type="scientific">Chlorobaculum limnaeum</name>
    <dbReference type="NCBI Taxonomy" id="274537"/>
    <lineage>
        <taxon>Bacteria</taxon>
        <taxon>Pseudomonadati</taxon>
        <taxon>Chlorobiota</taxon>
        <taxon>Chlorobiia</taxon>
        <taxon>Chlorobiales</taxon>
        <taxon>Chlorobiaceae</taxon>
        <taxon>Chlorobaculum</taxon>
    </lineage>
</organism>
<dbReference type="SUPFAM" id="SSF75138">
    <property type="entry name" value="HprK N-terminal domain-like"/>
    <property type="match status" value="1"/>
</dbReference>
<dbReference type="Gene3D" id="3.40.50.300">
    <property type="entry name" value="P-loop containing nucleotide triphosphate hydrolases"/>
    <property type="match status" value="1"/>
</dbReference>
<evidence type="ECO:0000256" key="12">
    <source>
        <dbReference type="HAMAP-Rule" id="MF_01249"/>
    </source>
</evidence>
<feature type="domain" description="HPr(Ser) kinase/phosphorylase N-terminal" evidence="14">
    <location>
        <begin position="21"/>
        <end position="142"/>
    </location>
</feature>
<dbReference type="Pfam" id="PF07475">
    <property type="entry name" value="Hpr_kinase_C"/>
    <property type="match status" value="1"/>
</dbReference>
<evidence type="ECO:0000256" key="7">
    <source>
        <dbReference type="ARBA" id="ARBA00022777"/>
    </source>
</evidence>
<feature type="binding site" evidence="12">
    <location>
        <position position="175"/>
    </location>
    <ligand>
        <name>Mg(2+)</name>
        <dbReference type="ChEBI" id="CHEBI:18420"/>
    </ligand>
</feature>
<keyword evidence="8 12" id="KW-0067">ATP-binding</keyword>
<dbReference type="GO" id="GO:0004712">
    <property type="term" value="F:protein serine/threonine/tyrosine kinase activity"/>
    <property type="evidence" value="ECO:0007669"/>
    <property type="project" value="UniProtKB-UniRule"/>
</dbReference>
<feature type="active site" evidence="12">
    <location>
        <position position="153"/>
    </location>
</feature>
<comment type="similarity">
    <text evidence="2 12">Belongs to the HPrK/P family.</text>
</comment>
<comment type="function">
    <text evidence="12">Catalyzes the ATP- as well as the pyrophosphate-dependent phosphorylation of a specific serine residue in HPr, a phosphocarrier protein of the phosphoenolpyruvate-dependent sugar phosphotransferase system (PTS). HprK/P also catalyzes the pyrophosphate-producing, inorganic phosphate-dependent dephosphorylation (phosphorolysis) of seryl-phosphorylated HPr (P-Ser-HPr).</text>
</comment>
<dbReference type="PANTHER" id="PTHR30305:SF1">
    <property type="entry name" value="HPR KINASE_PHOSPHORYLASE"/>
    <property type="match status" value="1"/>
</dbReference>
<dbReference type="EC" id="2.7.11.-" evidence="12"/>
<dbReference type="GO" id="GO:0006109">
    <property type="term" value="P:regulation of carbohydrate metabolic process"/>
    <property type="evidence" value="ECO:0007669"/>
    <property type="project" value="UniProtKB-UniRule"/>
</dbReference>
<proteinExistence type="inferred from homology"/>
<evidence type="ECO:0000256" key="10">
    <source>
        <dbReference type="ARBA" id="ARBA00023268"/>
    </source>
</evidence>
<dbReference type="HAMAP" id="MF_01249">
    <property type="entry name" value="HPr_kinase"/>
    <property type="match status" value="1"/>
</dbReference>
<feature type="compositionally biased region" description="Acidic residues" evidence="13">
    <location>
        <begin position="337"/>
        <end position="346"/>
    </location>
</feature>
<feature type="region of interest" description="Important for the catalytic mechanism of both phosphorylation and dephosphorylation" evidence="12">
    <location>
        <begin position="217"/>
        <end position="226"/>
    </location>
</feature>
<feature type="region of interest" description="Disordered" evidence="13">
    <location>
        <begin position="323"/>
        <end position="346"/>
    </location>
</feature>
<dbReference type="RefSeq" id="WP_069808843.1">
    <property type="nucleotide sequence ID" value="NZ_CP017305.1"/>
</dbReference>
<dbReference type="SUPFAM" id="SSF53795">
    <property type="entry name" value="PEP carboxykinase-like"/>
    <property type="match status" value="1"/>
</dbReference>
<feature type="region of interest" description="Important for the catalytic mechanism of dephosphorylation" evidence="12">
    <location>
        <begin position="280"/>
        <end position="285"/>
    </location>
</feature>
<dbReference type="InterPro" id="IPR003755">
    <property type="entry name" value="HPr(Ser)_kin/Pase"/>
</dbReference>
<feature type="binding site" evidence="12">
    <location>
        <begin position="168"/>
        <end position="175"/>
    </location>
    <ligand>
        <name>ATP</name>
        <dbReference type="ChEBI" id="CHEBI:30616"/>
    </ligand>
</feature>
<dbReference type="PANTHER" id="PTHR30305">
    <property type="entry name" value="PROTEIN YJDM-RELATED"/>
    <property type="match status" value="1"/>
</dbReference>
<dbReference type="InterPro" id="IPR028979">
    <property type="entry name" value="Ser_kin/Pase_Hpr-like_N_sf"/>
</dbReference>
<evidence type="ECO:0000256" key="13">
    <source>
        <dbReference type="SAM" id="MobiDB-lite"/>
    </source>
</evidence>
<dbReference type="KEGG" id="clz:BIU88_02525"/>
<evidence type="ECO:0000256" key="1">
    <source>
        <dbReference type="ARBA" id="ARBA00001120"/>
    </source>
</evidence>
<evidence type="ECO:0000256" key="11">
    <source>
        <dbReference type="ARBA" id="ARBA00047657"/>
    </source>
</evidence>
<keyword evidence="7 12" id="KW-0418">Kinase</keyword>
<sequence>MNFDQKGLRKRSITVAYFFEKIQQRFDIKFRRLNGVDEQKRRIHERDLHRPGLAMAGFTKLFTYKRVQILGNTETRYLNHLSDEARSTAFANFVSFRMPCIILTSNNKLEPELIDMATNAGIPVFVTRCSSAKAIYQITDFLDEEFSLYQQYHGSMVDVYGVGVLLTGKSGLGKSEVALDLVERGHGLVADDVVVVKRRGETNALVASRNNIIDHFMEIRGLGVVDVRQNFGIRAIRDSKDVQVVVELLEWSKEAEYERLGLDQKTVKLLGVDLPLAQLPIFPGKNITVIIEVVALNFLLKRYAGYVPAEALTERIRNVINKDRAETPAPPTSVETSSEEYDDEND</sequence>
<evidence type="ECO:0000256" key="5">
    <source>
        <dbReference type="ARBA" id="ARBA00022679"/>
    </source>
</evidence>
<dbReference type="InterPro" id="IPR011126">
    <property type="entry name" value="Hpr_kin/Pase_Hpr_N"/>
</dbReference>
<dbReference type="GO" id="GO:0004674">
    <property type="term" value="F:protein serine/threonine kinase activity"/>
    <property type="evidence" value="ECO:0007669"/>
    <property type="project" value="UniProtKB-KW"/>
</dbReference>
<keyword evidence="12" id="KW-0479">Metal-binding</keyword>
<keyword evidence="6 12" id="KW-0547">Nucleotide-binding</keyword>
<evidence type="ECO:0000313" key="16">
    <source>
        <dbReference type="EMBL" id="AOS83117.1"/>
    </source>
</evidence>
<evidence type="ECO:0000313" key="17">
    <source>
        <dbReference type="Proteomes" id="UP000095185"/>
    </source>
</evidence>
<feature type="binding site" evidence="12">
    <location>
        <position position="218"/>
    </location>
    <ligand>
        <name>Mg(2+)</name>
        <dbReference type="ChEBI" id="CHEBI:18420"/>
    </ligand>
</feature>
<comment type="cofactor">
    <cofactor evidence="12">
        <name>Mg(2+)</name>
        <dbReference type="ChEBI" id="CHEBI:18420"/>
    </cofactor>
</comment>
<evidence type="ECO:0000259" key="14">
    <source>
        <dbReference type="Pfam" id="PF02603"/>
    </source>
</evidence>
<keyword evidence="9 12" id="KW-0460">Magnesium</keyword>
<dbReference type="OrthoDB" id="9778803at2"/>
<dbReference type="GO" id="GO:0000287">
    <property type="term" value="F:magnesium ion binding"/>
    <property type="evidence" value="ECO:0007669"/>
    <property type="project" value="UniProtKB-UniRule"/>
</dbReference>
<dbReference type="STRING" id="274537.BIU88_02525"/>
<dbReference type="Gene3D" id="3.40.1390.20">
    <property type="entry name" value="HprK N-terminal domain-like"/>
    <property type="match status" value="1"/>
</dbReference>
<keyword evidence="17" id="KW-1185">Reference proteome</keyword>
<comment type="catalytic activity">
    <reaction evidence="11 12">
        <text>[HPr protein]-O-phospho-L-serine + phosphate + H(+) = [HPr protein]-L-serine + diphosphate</text>
        <dbReference type="Rhea" id="RHEA:46604"/>
        <dbReference type="Rhea" id="RHEA-COMP:11602"/>
        <dbReference type="Rhea" id="RHEA-COMP:11603"/>
        <dbReference type="ChEBI" id="CHEBI:15378"/>
        <dbReference type="ChEBI" id="CHEBI:29999"/>
        <dbReference type="ChEBI" id="CHEBI:33019"/>
        <dbReference type="ChEBI" id="CHEBI:43474"/>
        <dbReference type="ChEBI" id="CHEBI:83421"/>
    </reaction>
</comment>
<dbReference type="NCBIfam" id="TIGR00679">
    <property type="entry name" value="hpr-ser"/>
    <property type="match status" value="1"/>
</dbReference>
<comment type="catalytic activity">
    <reaction evidence="1 12">
        <text>[HPr protein]-L-serine + ATP = [HPr protein]-O-phospho-L-serine + ADP + H(+)</text>
        <dbReference type="Rhea" id="RHEA:46600"/>
        <dbReference type="Rhea" id="RHEA-COMP:11602"/>
        <dbReference type="Rhea" id="RHEA-COMP:11603"/>
        <dbReference type="ChEBI" id="CHEBI:15378"/>
        <dbReference type="ChEBI" id="CHEBI:29999"/>
        <dbReference type="ChEBI" id="CHEBI:30616"/>
        <dbReference type="ChEBI" id="CHEBI:83421"/>
        <dbReference type="ChEBI" id="CHEBI:456216"/>
    </reaction>
</comment>
<evidence type="ECO:0000259" key="15">
    <source>
        <dbReference type="Pfam" id="PF07475"/>
    </source>
</evidence>
<evidence type="ECO:0000256" key="2">
    <source>
        <dbReference type="ARBA" id="ARBA00006883"/>
    </source>
</evidence>
<dbReference type="Proteomes" id="UP000095185">
    <property type="component" value="Chromosome"/>
</dbReference>
<dbReference type="CDD" id="cd01918">
    <property type="entry name" value="HprK_C"/>
    <property type="match status" value="1"/>
</dbReference>
<dbReference type="Pfam" id="PF02603">
    <property type="entry name" value="Hpr_kinase_N"/>
    <property type="match status" value="1"/>
</dbReference>
<gene>
    <name evidence="12" type="primary">hprK</name>
    <name evidence="16" type="ORF">BIU88_02525</name>
</gene>
<keyword evidence="4 12" id="KW-0723">Serine/threonine-protein kinase</keyword>
<evidence type="ECO:0000256" key="8">
    <source>
        <dbReference type="ARBA" id="ARBA00022840"/>
    </source>
</evidence>
<evidence type="ECO:0000256" key="4">
    <source>
        <dbReference type="ARBA" id="ARBA00022527"/>
    </source>
</evidence>
<comment type="subunit">
    <text evidence="3 12">Homohexamer.</text>
</comment>
<feature type="active site" description="Proton acceptor; for phosphorylation activity. Proton donor; for dephosphorylation activity" evidence="12">
    <location>
        <position position="192"/>
    </location>
</feature>
<feature type="active site" evidence="12">
    <location>
        <position position="259"/>
    </location>
</feature>
<dbReference type="EC" id="2.7.4.-" evidence="12"/>
<feature type="domain" description="HPr kinase/phosphorylase C-terminal" evidence="15">
    <location>
        <begin position="145"/>
        <end position="315"/>
    </location>
</feature>
<name>A0A1D8D2N3_CHLLM</name>
<evidence type="ECO:0000256" key="9">
    <source>
        <dbReference type="ARBA" id="ARBA00022842"/>
    </source>
</evidence>
<reference evidence="16" key="1">
    <citation type="submission" date="2016-09" db="EMBL/GenBank/DDBJ databases">
        <title>Genome sequence of Chlorobaculum limnaeum.</title>
        <authorList>
            <person name="Liu Z."/>
            <person name="Tank M."/>
            <person name="Bryant D.A."/>
        </authorList>
    </citation>
    <scope>NUCLEOTIDE SEQUENCE [LARGE SCALE GENOMIC DNA]</scope>
    <source>
        <strain evidence="16">DSM 1677</strain>
    </source>
</reference>
<dbReference type="GO" id="GO:0005524">
    <property type="term" value="F:ATP binding"/>
    <property type="evidence" value="ECO:0007669"/>
    <property type="project" value="UniProtKB-UniRule"/>
</dbReference>
<feature type="active site" evidence="12">
    <location>
        <position position="174"/>
    </location>
</feature>
<evidence type="ECO:0000256" key="3">
    <source>
        <dbReference type="ARBA" id="ARBA00011643"/>
    </source>
</evidence>
<protein>
    <recommendedName>
        <fullName evidence="12">HPr kinase/phosphorylase</fullName>
        <shortName evidence="12">HPrK/P</shortName>
        <ecNumber evidence="12">2.7.11.-</ecNumber>
        <ecNumber evidence="12">2.7.4.-</ecNumber>
    </recommendedName>
    <alternativeName>
        <fullName evidence="12">HPr(Ser) kinase/phosphorylase</fullName>
    </alternativeName>
</protein>
<dbReference type="EMBL" id="CP017305">
    <property type="protein sequence ID" value="AOS83117.1"/>
    <property type="molecule type" value="Genomic_DNA"/>
</dbReference>
<dbReference type="AlphaFoldDB" id="A0A1D8D2N3"/>
<keyword evidence="10 12" id="KW-0511">Multifunctional enzyme</keyword>
<comment type="domain">
    <text evidence="12">The Walker A ATP-binding motif also binds Pi and PPi.</text>
</comment>
<dbReference type="GO" id="GO:0000155">
    <property type="term" value="F:phosphorelay sensor kinase activity"/>
    <property type="evidence" value="ECO:0007669"/>
    <property type="project" value="InterPro"/>
</dbReference>
<dbReference type="InterPro" id="IPR011104">
    <property type="entry name" value="Hpr_kin/Pase_C"/>
</dbReference>
<keyword evidence="5 12" id="KW-0808">Transferase</keyword>
<comment type="miscellaneous">
    <text evidence="12">Both phosphorylation and phosphorolysis are carried out by the same active site and suggest a common mechanism for both reactions.</text>
</comment>
<dbReference type="InterPro" id="IPR027417">
    <property type="entry name" value="P-loop_NTPase"/>
</dbReference>
<evidence type="ECO:0000256" key="6">
    <source>
        <dbReference type="ARBA" id="ARBA00022741"/>
    </source>
</evidence>